<dbReference type="PRINTS" id="PR01407">
    <property type="entry name" value="BUTYPHLNCDUF"/>
</dbReference>
<evidence type="ECO:0000256" key="2">
    <source>
        <dbReference type="ARBA" id="ARBA00022771"/>
    </source>
</evidence>
<dbReference type="Proteomes" id="UP000316079">
    <property type="component" value="Unassembled WGS sequence"/>
</dbReference>
<name>A0A553QXM5_9TELE</name>
<dbReference type="PROSITE" id="PS50188">
    <property type="entry name" value="B302_SPRY"/>
    <property type="match status" value="1"/>
</dbReference>
<dbReference type="STRING" id="623744.A0A553QXM5"/>
<dbReference type="Pfam" id="PF13765">
    <property type="entry name" value="PRY"/>
    <property type="match status" value="1"/>
</dbReference>
<dbReference type="SUPFAM" id="SSF49899">
    <property type="entry name" value="Concanavalin A-like lectins/glucanases"/>
    <property type="match status" value="1"/>
</dbReference>
<dbReference type="AlphaFoldDB" id="A0A553QXM5"/>
<protein>
    <recommendedName>
        <fullName evidence="4">B30.2/SPRY domain-containing protein</fullName>
    </recommendedName>
</protein>
<evidence type="ECO:0000259" key="4">
    <source>
        <dbReference type="PROSITE" id="PS50188"/>
    </source>
</evidence>
<evidence type="ECO:0000313" key="5">
    <source>
        <dbReference type="EMBL" id="TRY94518.1"/>
    </source>
</evidence>
<sequence length="192" mass="22188">MLISEVFSEYFCYLTLDPNTASPNLHLSEDNRKAAYLEEKRVYPEHPERFTDVPQVLCREPLTGRRYWEAEWSGETDISVTYKGIQRKGKDEESVSGFNTNSWCLICFEDRLDFWHNHLPINKGPPPESRKRVGVYVDTSAGSMSFYSISDSHVFTHIHTFHSTFTEPLYACFGFLVHPYCSTLSLCQAKNP</sequence>
<dbReference type="OrthoDB" id="9903688at2759"/>
<keyword evidence="1" id="KW-0479">Metal-binding</keyword>
<gene>
    <name evidence="5" type="ORF">DNTS_003543</name>
</gene>
<feature type="domain" description="B30.2/SPRY" evidence="4">
    <location>
        <begin position="1"/>
        <end position="192"/>
    </location>
</feature>
<dbReference type="CDD" id="cd16040">
    <property type="entry name" value="SPRY_PRY_SNTX"/>
    <property type="match status" value="1"/>
</dbReference>
<dbReference type="Pfam" id="PF00622">
    <property type="entry name" value="SPRY"/>
    <property type="match status" value="1"/>
</dbReference>
<evidence type="ECO:0000313" key="6">
    <source>
        <dbReference type="Proteomes" id="UP000316079"/>
    </source>
</evidence>
<dbReference type="GO" id="GO:0005737">
    <property type="term" value="C:cytoplasm"/>
    <property type="evidence" value="ECO:0007669"/>
    <property type="project" value="UniProtKB-ARBA"/>
</dbReference>
<evidence type="ECO:0000256" key="1">
    <source>
        <dbReference type="ARBA" id="ARBA00022723"/>
    </source>
</evidence>
<keyword evidence="6" id="KW-1185">Reference proteome</keyword>
<keyword evidence="2" id="KW-0863">Zinc-finger</keyword>
<comment type="caution">
    <text evidence="5">The sequence shown here is derived from an EMBL/GenBank/DDBJ whole genome shotgun (WGS) entry which is preliminary data.</text>
</comment>
<dbReference type="SMART" id="SM00449">
    <property type="entry name" value="SPRY"/>
    <property type="match status" value="1"/>
</dbReference>
<keyword evidence="3" id="KW-0862">Zinc</keyword>
<dbReference type="InterPro" id="IPR001870">
    <property type="entry name" value="B30.2/SPRY"/>
</dbReference>
<dbReference type="InterPro" id="IPR003879">
    <property type="entry name" value="Butyrophylin_SPRY"/>
</dbReference>
<dbReference type="InterPro" id="IPR043136">
    <property type="entry name" value="B30.2/SPRY_sf"/>
</dbReference>
<proteinExistence type="predicted"/>
<dbReference type="Gene3D" id="2.60.120.920">
    <property type="match status" value="1"/>
</dbReference>
<dbReference type="PANTHER" id="PTHR25465">
    <property type="entry name" value="B-BOX DOMAIN CONTAINING"/>
    <property type="match status" value="1"/>
</dbReference>
<dbReference type="EMBL" id="SRMA01025439">
    <property type="protein sequence ID" value="TRY94518.1"/>
    <property type="molecule type" value="Genomic_DNA"/>
</dbReference>
<evidence type="ECO:0000256" key="3">
    <source>
        <dbReference type="ARBA" id="ARBA00022833"/>
    </source>
</evidence>
<dbReference type="PANTHER" id="PTHR25465:SF5">
    <property type="entry name" value="E3 UBIQUITIN_ISG15 LIGASE TRIM25-RELATED"/>
    <property type="match status" value="1"/>
</dbReference>
<dbReference type="SMART" id="SM00589">
    <property type="entry name" value="PRY"/>
    <property type="match status" value="1"/>
</dbReference>
<dbReference type="InterPro" id="IPR013320">
    <property type="entry name" value="ConA-like_dom_sf"/>
</dbReference>
<dbReference type="InterPro" id="IPR051051">
    <property type="entry name" value="E3_ubiq-ligase_TRIM/RNF"/>
</dbReference>
<dbReference type="GO" id="GO:0008270">
    <property type="term" value="F:zinc ion binding"/>
    <property type="evidence" value="ECO:0007669"/>
    <property type="project" value="UniProtKB-KW"/>
</dbReference>
<organism evidence="5 6">
    <name type="scientific">Danionella cerebrum</name>
    <dbReference type="NCBI Taxonomy" id="2873325"/>
    <lineage>
        <taxon>Eukaryota</taxon>
        <taxon>Metazoa</taxon>
        <taxon>Chordata</taxon>
        <taxon>Craniata</taxon>
        <taxon>Vertebrata</taxon>
        <taxon>Euteleostomi</taxon>
        <taxon>Actinopterygii</taxon>
        <taxon>Neopterygii</taxon>
        <taxon>Teleostei</taxon>
        <taxon>Ostariophysi</taxon>
        <taxon>Cypriniformes</taxon>
        <taxon>Danionidae</taxon>
        <taxon>Danioninae</taxon>
        <taxon>Danionella</taxon>
    </lineage>
</organism>
<dbReference type="InterPro" id="IPR006574">
    <property type="entry name" value="PRY"/>
</dbReference>
<reference evidence="5 6" key="1">
    <citation type="journal article" date="2019" name="Sci. Data">
        <title>Hybrid genome assembly and annotation of Danionella translucida.</title>
        <authorList>
            <person name="Kadobianskyi M."/>
            <person name="Schulze L."/>
            <person name="Schuelke M."/>
            <person name="Judkewitz B."/>
        </authorList>
    </citation>
    <scope>NUCLEOTIDE SEQUENCE [LARGE SCALE GENOMIC DNA]</scope>
    <source>
        <strain evidence="5 6">Bolton</strain>
    </source>
</reference>
<dbReference type="InterPro" id="IPR003877">
    <property type="entry name" value="SPRY_dom"/>
</dbReference>
<accession>A0A553QXM5</accession>